<dbReference type="GO" id="GO:0005975">
    <property type="term" value="P:carbohydrate metabolic process"/>
    <property type="evidence" value="ECO:0007669"/>
    <property type="project" value="InterPro"/>
</dbReference>
<dbReference type="Proteomes" id="UP000034687">
    <property type="component" value="Unassembled WGS sequence"/>
</dbReference>
<dbReference type="PANTHER" id="PTHR11749">
    <property type="entry name" value="RIBULOSE-5-PHOSPHATE-3-EPIMERASE"/>
    <property type="match status" value="1"/>
</dbReference>
<dbReference type="GO" id="GO:0016857">
    <property type="term" value="F:racemase and epimerase activity, acting on carbohydrates and derivatives"/>
    <property type="evidence" value="ECO:0007669"/>
    <property type="project" value="InterPro"/>
</dbReference>
<accession>A0A0G0QF60</accession>
<dbReference type="AlphaFoldDB" id="A0A0G0QF60"/>
<keyword evidence="1" id="KW-0479">Metal-binding</keyword>
<evidence type="ECO:0000256" key="2">
    <source>
        <dbReference type="ARBA" id="ARBA00023235"/>
    </source>
</evidence>
<comment type="caution">
    <text evidence="3">The sequence shown here is derived from an EMBL/GenBank/DDBJ whole genome shotgun (WGS) entry which is preliminary data.</text>
</comment>
<dbReference type="InterPro" id="IPR000056">
    <property type="entry name" value="Ribul_P_3_epim-like"/>
</dbReference>
<name>A0A0G0QF60_9BACT</name>
<dbReference type="InterPro" id="IPR011060">
    <property type="entry name" value="RibuloseP-bd_barrel"/>
</dbReference>
<evidence type="ECO:0000313" key="3">
    <source>
        <dbReference type="EMBL" id="KKR38989.1"/>
    </source>
</evidence>
<sequence length="216" mass="23452">MIQIIPAILSNDIKEVGEKLAQAEGVGGKIQIDVIDGVFANNKTVDPSALEFIETDLKLDFHLMTKEPIDWVERAVRGMADRIIGQVEMMTDQVGFVGKVSEVGLSVGLAIDLPTSISKLDPTILTNLDIVLIMSVPAGFGGREFDRRALAKIRELDEIRIRDDTPFKICVDGGINTNNISDVVKAGADELVIGEGLFAGNIKENIDSLMKAAYKK</sequence>
<dbReference type="SUPFAM" id="SSF51366">
    <property type="entry name" value="Ribulose-phoshate binding barrel"/>
    <property type="match status" value="1"/>
</dbReference>
<dbReference type="InterPro" id="IPR013785">
    <property type="entry name" value="Aldolase_TIM"/>
</dbReference>
<dbReference type="EMBL" id="LBXW01000016">
    <property type="protein sequence ID" value="KKR38989.1"/>
    <property type="molecule type" value="Genomic_DNA"/>
</dbReference>
<protein>
    <submittedName>
        <fullName evidence="3">Ribulose-phosphate 3-epimerase</fullName>
    </submittedName>
</protein>
<dbReference type="Gene3D" id="3.20.20.70">
    <property type="entry name" value="Aldolase class I"/>
    <property type="match status" value="1"/>
</dbReference>
<dbReference type="Pfam" id="PF00834">
    <property type="entry name" value="Ribul_P_3_epim"/>
    <property type="match status" value="1"/>
</dbReference>
<reference evidence="3 4" key="1">
    <citation type="journal article" date="2015" name="Nature">
        <title>rRNA introns, odd ribosomes, and small enigmatic genomes across a large radiation of phyla.</title>
        <authorList>
            <person name="Brown C.T."/>
            <person name="Hug L.A."/>
            <person name="Thomas B.C."/>
            <person name="Sharon I."/>
            <person name="Castelle C.J."/>
            <person name="Singh A."/>
            <person name="Wilkins M.J."/>
            <person name="Williams K.H."/>
            <person name="Banfield J.F."/>
        </authorList>
    </citation>
    <scope>NUCLEOTIDE SEQUENCE [LARGE SCALE GENOMIC DNA]</scope>
</reference>
<evidence type="ECO:0000256" key="1">
    <source>
        <dbReference type="ARBA" id="ARBA00022723"/>
    </source>
</evidence>
<evidence type="ECO:0000313" key="4">
    <source>
        <dbReference type="Proteomes" id="UP000034687"/>
    </source>
</evidence>
<organism evidence="3 4">
    <name type="scientific">Candidatus Woesebacteria bacterium GW2011_GWB1_40_101</name>
    <dbReference type="NCBI Taxonomy" id="1618575"/>
    <lineage>
        <taxon>Bacteria</taxon>
        <taxon>Candidatus Woeseibacteriota</taxon>
    </lineage>
</organism>
<dbReference type="GO" id="GO:0046872">
    <property type="term" value="F:metal ion binding"/>
    <property type="evidence" value="ECO:0007669"/>
    <property type="project" value="UniProtKB-KW"/>
</dbReference>
<keyword evidence="2" id="KW-0413">Isomerase</keyword>
<proteinExistence type="predicted"/>
<gene>
    <name evidence="3" type="ORF">UT72_C0016G0005</name>
</gene>